<dbReference type="InterPro" id="IPR055235">
    <property type="entry name" value="ASD1_cat"/>
</dbReference>
<dbReference type="PANTHER" id="PTHR43576:SF3">
    <property type="entry name" value="ALPHA-L-ARABINOFURANOSIDASE C"/>
    <property type="match status" value="1"/>
</dbReference>
<dbReference type="Gene3D" id="3.20.20.80">
    <property type="entry name" value="Glycosidases"/>
    <property type="match status" value="2"/>
</dbReference>
<dbReference type="InterPro" id="IPR013780">
    <property type="entry name" value="Glyco_hydro_b"/>
</dbReference>
<dbReference type="PANTHER" id="PTHR43576">
    <property type="entry name" value="ALPHA-L-ARABINOFURANOSIDASE C-RELATED"/>
    <property type="match status" value="1"/>
</dbReference>
<dbReference type="OrthoDB" id="9758333at2"/>
<keyword evidence="2" id="KW-0732">Signal</keyword>
<dbReference type="Gene3D" id="2.60.40.1180">
    <property type="entry name" value="Golgi alpha-mannosidase II"/>
    <property type="match status" value="1"/>
</dbReference>
<accession>A0A4V6MSK0</accession>
<protein>
    <recommendedName>
        <fullName evidence="3">Alpha-L-arabinofuranosidase 1 catalytic domain-containing protein</fullName>
    </recommendedName>
</protein>
<gene>
    <name evidence="4" type="ORF">EYB31_00220</name>
</gene>
<evidence type="ECO:0000313" key="4">
    <source>
        <dbReference type="EMBL" id="TBL81972.1"/>
    </source>
</evidence>
<comment type="pathway">
    <text evidence="1">Glycan metabolism.</text>
</comment>
<sequence length="802" mass="85309">MSLVFAAVSSFPASPAHAVNPVQIVVDPFTDRGQVSKGTIGANERYSNDGNGMFDDATMAVYSDFKTKVQNAKYGMLRYPAGTIANLFKWKDSIGPVAGRKNEVLGSDFTSVFPYYGLDEGLKFHEEVGAETIYMVGEAVETAASAADLVEYLNAPNNGSNPNGGTDWAAVRAANGHPSPYNVKHFEIGNEMASSNQRYWMNGTSVSGADKTPAEKYALGDTVNQSGARKYGTWSDNTSDGTASQKFYTRFAPVVANSQTLKVNGTVWTEVANIGTAASGANVYQFDDATGEMVFGNGTHGAIPANNAAITIDYQHTHEGFQAYYDAMKAVDPTIKIYSNFDSIYTYVPRNKADGYVIHDYDSTSSMSTLQQLHDSFITEGDDHVSHLETYKSNIRDRSLRNDTIVPVTEYGNISFTTPMGDDGARILSRGLTFATSMVGAINYGWPINIHQGMVAYSFGGGPALPGAGKVYNSLFAPAYPDMTSFVESSMGKAYNLMGNGVGTTLVSSWIAGNPTETHTASYPALVALATKDAANNVYLVVVNRSSANDVATTVNLKGYTISGSATVRTLNGASYTSFNSPAHPGDVSISTTTPSLGAGGSTFDYTFPAHSATSIKLSGTPANTWVQKIKNDFEAAVGGVPLGFTAAPAGSATIQKDPADASKGVMLLQRSGTDVTATRNFGSLTGIVSVKAKVKAAQTNSRLRMLVLGGGTIAADANFDVSGKIMNNTKTRYIYDAGTWYNLELLLNQDTKTYSLFINGEKVVEKGYNNAGISALTDVSFQVTTANGSFYVDDLFVNALP</sequence>
<dbReference type="Pfam" id="PF22848">
    <property type="entry name" value="ASD1_dom"/>
    <property type="match status" value="1"/>
</dbReference>
<feature type="chain" id="PRO_5020761418" description="Alpha-L-arabinofuranosidase 1 catalytic domain-containing protein" evidence="2">
    <location>
        <begin position="19"/>
        <end position="802"/>
    </location>
</feature>
<reference evidence="4 5" key="1">
    <citation type="submission" date="2019-02" db="EMBL/GenBank/DDBJ databases">
        <title>Paenibacillus sp. nov., isolated from surface-sterilized tissue of Thalictrum simplex L.</title>
        <authorList>
            <person name="Tuo L."/>
        </authorList>
    </citation>
    <scope>NUCLEOTIDE SEQUENCE [LARGE SCALE GENOMIC DNA]</scope>
    <source>
        <strain evidence="4 5">N2SHLJ1</strain>
    </source>
</reference>
<proteinExistence type="predicted"/>
<dbReference type="GO" id="GO:0000272">
    <property type="term" value="P:polysaccharide catabolic process"/>
    <property type="evidence" value="ECO:0007669"/>
    <property type="project" value="TreeGrafter"/>
</dbReference>
<name>A0A4V6MSK0_9BACL</name>
<dbReference type="SUPFAM" id="SSF51011">
    <property type="entry name" value="Glycosyl hydrolase domain"/>
    <property type="match status" value="1"/>
</dbReference>
<dbReference type="RefSeq" id="WP_131011257.1">
    <property type="nucleotide sequence ID" value="NZ_SIRE01000001.1"/>
</dbReference>
<evidence type="ECO:0000259" key="3">
    <source>
        <dbReference type="Pfam" id="PF22848"/>
    </source>
</evidence>
<organism evidence="4 5">
    <name type="scientific">Paenibacillus thalictri</name>
    <dbReference type="NCBI Taxonomy" id="2527873"/>
    <lineage>
        <taxon>Bacteria</taxon>
        <taxon>Bacillati</taxon>
        <taxon>Bacillota</taxon>
        <taxon>Bacilli</taxon>
        <taxon>Bacillales</taxon>
        <taxon>Paenibacillaceae</taxon>
        <taxon>Paenibacillus</taxon>
    </lineage>
</organism>
<comment type="caution">
    <text evidence="4">The sequence shown here is derived from an EMBL/GenBank/DDBJ whole genome shotgun (WGS) entry which is preliminary data.</text>
</comment>
<evidence type="ECO:0000256" key="1">
    <source>
        <dbReference type="ARBA" id="ARBA00004881"/>
    </source>
</evidence>
<dbReference type="InterPro" id="IPR017853">
    <property type="entry name" value="GH"/>
</dbReference>
<keyword evidence="5" id="KW-1185">Reference proteome</keyword>
<evidence type="ECO:0000313" key="5">
    <source>
        <dbReference type="Proteomes" id="UP000293142"/>
    </source>
</evidence>
<dbReference type="SUPFAM" id="SSF51445">
    <property type="entry name" value="(Trans)glycosidases"/>
    <property type="match status" value="2"/>
</dbReference>
<dbReference type="Proteomes" id="UP000293142">
    <property type="component" value="Unassembled WGS sequence"/>
</dbReference>
<dbReference type="EMBL" id="SIRE01000001">
    <property type="protein sequence ID" value="TBL81972.1"/>
    <property type="molecule type" value="Genomic_DNA"/>
</dbReference>
<feature type="domain" description="Alpha-L-arabinofuranosidase 1 catalytic" evidence="3">
    <location>
        <begin position="73"/>
        <end position="199"/>
    </location>
</feature>
<feature type="signal peptide" evidence="2">
    <location>
        <begin position="1"/>
        <end position="18"/>
    </location>
</feature>
<dbReference type="AlphaFoldDB" id="A0A4V6MSK0"/>
<evidence type="ECO:0000256" key="2">
    <source>
        <dbReference type="SAM" id="SignalP"/>
    </source>
</evidence>